<feature type="non-terminal residue" evidence="3">
    <location>
        <position position="1"/>
    </location>
</feature>
<reference evidence="3 4" key="1">
    <citation type="journal article" date="2012" name="Genome Biol.">
        <title>Genome and low-iron response of an oceanic diatom adapted to chronic iron limitation.</title>
        <authorList>
            <person name="Lommer M."/>
            <person name="Specht M."/>
            <person name="Roy A.S."/>
            <person name="Kraemer L."/>
            <person name="Andreson R."/>
            <person name="Gutowska M.A."/>
            <person name="Wolf J."/>
            <person name="Bergner S.V."/>
            <person name="Schilhabel M.B."/>
            <person name="Klostermeier U.C."/>
            <person name="Beiko R.G."/>
            <person name="Rosenstiel P."/>
            <person name="Hippler M."/>
            <person name="Laroche J."/>
        </authorList>
    </citation>
    <scope>NUCLEOTIDE SEQUENCE [LARGE SCALE GENOMIC DNA]</scope>
    <source>
        <strain evidence="3 4">CCMP1005</strain>
    </source>
</reference>
<protein>
    <recommendedName>
        <fullName evidence="2">Strawberry notch AAA domain-containing protein</fullName>
    </recommendedName>
</protein>
<dbReference type="OrthoDB" id="421838at2759"/>
<evidence type="ECO:0000256" key="1">
    <source>
        <dbReference type="SAM" id="MobiDB-lite"/>
    </source>
</evidence>
<dbReference type="Pfam" id="PF13872">
    <property type="entry name" value="AAA_34"/>
    <property type="match status" value="1"/>
</dbReference>
<dbReference type="GO" id="GO:0005634">
    <property type="term" value="C:nucleus"/>
    <property type="evidence" value="ECO:0007669"/>
    <property type="project" value="TreeGrafter"/>
</dbReference>
<dbReference type="GO" id="GO:0031490">
    <property type="term" value="F:chromatin DNA binding"/>
    <property type="evidence" value="ECO:0007669"/>
    <property type="project" value="TreeGrafter"/>
</dbReference>
<feature type="compositionally biased region" description="Basic and acidic residues" evidence="1">
    <location>
        <begin position="782"/>
        <end position="824"/>
    </location>
</feature>
<dbReference type="eggNOG" id="KOG1513">
    <property type="taxonomic scope" value="Eukaryota"/>
</dbReference>
<dbReference type="PANTHER" id="PTHR12706">
    <property type="entry name" value="STRAWBERRY NOTCH-RELATED"/>
    <property type="match status" value="1"/>
</dbReference>
<feature type="compositionally biased region" description="Basic residues" evidence="1">
    <location>
        <begin position="28"/>
        <end position="42"/>
    </location>
</feature>
<dbReference type="AlphaFoldDB" id="K0SAZ9"/>
<feature type="compositionally biased region" description="Low complexity" evidence="1">
    <location>
        <begin position="826"/>
        <end position="843"/>
    </location>
</feature>
<feature type="region of interest" description="Disordered" evidence="1">
    <location>
        <begin position="153"/>
        <end position="175"/>
    </location>
</feature>
<gene>
    <name evidence="3" type="ORF">THAOC_16088</name>
</gene>
<dbReference type="InterPro" id="IPR039187">
    <property type="entry name" value="SNO_AAA"/>
</dbReference>
<feature type="compositionally biased region" description="Basic and acidic residues" evidence="1">
    <location>
        <begin position="286"/>
        <end position="298"/>
    </location>
</feature>
<sequence length="843" mass="92687">GGAAVQAAASPTSSGRKRQRGGADSRRDRIKRARSGRSRSARVKSEKVKSESAEPNGDGGGVDPGEAVEEEADEITYKPYRPSKLRYGLAHPDPVVENATLAAVEPPDVTYKLALPANIVSEGRLSDLQLEAIVYGCQRHEVDLPVARDPIWRTEGGAKDEEGEADGGPRRRSRVPHRAGFLLGDGAGMGKGRTLAGFCVENIARGRDRHVWVRGTNLNLIVKLKPKVLERSVRTQLEEMMPNEADTPDEKMGSPVKGNLATHFAEANDRSPPCKSLKTRGGTTANEHKDKEKAREDAATGGKGRGRRSSLSATPRFSRPIDRQRSWAHRTIVDLGIKVPASAQQGPDHLVGGLATLLENLKIADPTAAFSPFDRTSAQPNVINPKEVPENMTRLQELIECNLNFTNYGNKSKDSTKTIYGKFVLSCDRDPVTIINKARAEFFKVGGMKLQKSALQVQQSVTSHVILFVSCDVELDTLQQEFNEMLAEGAAAEALTDEVPNVPETLLKIQTVLIPKQKTSKESKAPRQSMNVVKAKKAVHIEVGVESRDHLNEIIETVKALKLHKEKWGKMCHITEALNYQSKIVEIRRMQEMGEHNINYMFNMTVTYIAEGMGDVDGEITFTGHDGQEITTTGRQILMSLFTFEGTNKAMVSEVHQAGRGEPVALVHFNNDEAEQMMASVSKHPGGVVHNLLKKKQFPAAGAVKVMKKILTSQMCSEATQCEWDPETYSITTKEEQEAKERNDSMRDVKGFRDIVAELKAFEKKEVKAKVQAEYMFDLEEERSVKTVHPENDGKYDAKEVDSKRSTRKKAHDDSGDSQKKNADDGSTSSEESGSSVGSAGKG</sequence>
<feature type="region of interest" description="Disordered" evidence="1">
    <location>
        <begin position="779"/>
        <end position="843"/>
    </location>
</feature>
<feature type="compositionally biased region" description="Basic and acidic residues" evidence="1">
    <location>
        <begin position="43"/>
        <end position="52"/>
    </location>
</feature>
<dbReference type="Proteomes" id="UP000266841">
    <property type="component" value="Unassembled WGS sequence"/>
</dbReference>
<dbReference type="InterPro" id="IPR026741">
    <property type="entry name" value="SNO"/>
</dbReference>
<feature type="domain" description="Strawberry notch AAA" evidence="2">
    <location>
        <begin position="90"/>
        <end position="214"/>
    </location>
</feature>
<name>K0SAZ9_THAOC</name>
<evidence type="ECO:0000259" key="2">
    <source>
        <dbReference type="Pfam" id="PF13872"/>
    </source>
</evidence>
<keyword evidence="4" id="KW-1185">Reference proteome</keyword>
<evidence type="ECO:0000313" key="4">
    <source>
        <dbReference type="Proteomes" id="UP000266841"/>
    </source>
</evidence>
<feature type="region of interest" description="Disordered" evidence="1">
    <location>
        <begin position="1"/>
        <end position="66"/>
    </location>
</feature>
<dbReference type="EMBL" id="AGNL01018352">
    <property type="protein sequence ID" value="EJK63268.1"/>
    <property type="molecule type" value="Genomic_DNA"/>
</dbReference>
<dbReference type="GO" id="GO:0006355">
    <property type="term" value="P:regulation of DNA-templated transcription"/>
    <property type="evidence" value="ECO:0007669"/>
    <property type="project" value="InterPro"/>
</dbReference>
<proteinExistence type="predicted"/>
<feature type="region of interest" description="Disordered" evidence="1">
    <location>
        <begin position="264"/>
        <end position="321"/>
    </location>
</feature>
<accession>K0SAZ9</accession>
<dbReference type="PANTHER" id="PTHR12706:SF30">
    <property type="entry name" value="PROTEIN STRAWBERRY NOTCH-RELATED"/>
    <property type="match status" value="1"/>
</dbReference>
<organism evidence="3 4">
    <name type="scientific">Thalassiosira oceanica</name>
    <name type="common">Marine diatom</name>
    <dbReference type="NCBI Taxonomy" id="159749"/>
    <lineage>
        <taxon>Eukaryota</taxon>
        <taxon>Sar</taxon>
        <taxon>Stramenopiles</taxon>
        <taxon>Ochrophyta</taxon>
        <taxon>Bacillariophyta</taxon>
        <taxon>Coscinodiscophyceae</taxon>
        <taxon>Thalassiosirophycidae</taxon>
        <taxon>Thalassiosirales</taxon>
        <taxon>Thalassiosiraceae</taxon>
        <taxon>Thalassiosira</taxon>
    </lineage>
</organism>
<evidence type="ECO:0000313" key="3">
    <source>
        <dbReference type="EMBL" id="EJK63268.1"/>
    </source>
</evidence>
<dbReference type="GO" id="GO:0042393">
    <property type="term" value="F:histone binding"/>
    <property type="evidence" value="ECO:0007669"/>
    <property type="project" value="TreeGrafter"/>
</dbReference>
<comment type="caution">
    <text evidence="3">The sequence shown here is derived from an EMBL/GenBank/DDBJ whole genome shotgun (WGS) entry which is preliminary data.</text>
</comment>